<proteinExistence type="inferred from homology"/>
<dbReference type="PANTHER" id="PTHR30387">
    <property type="entry name" value="MANNONATE DEHYDRATASE"/>
    <property type="match status" value="1"/>
</dbReference>
<evidence type="ECO:0000313" key="11">
    <source>
        <dbReference type="EMBL" id="MBA8879685.1"/>
    </source>
</evidence>
<dbReference type="GO" id="GO:0008198">
    <property type="term" value="F:ferrous iron binding"/>
    <property type="evidence" value="ECO:0007669"/>
    <property type="project" value="TreeGrafter"/>
</dbReference>
<comment type="function">
    <text evidence="4">Catalyzes the dehydration of D-mannonate.</text>
</comment>
<name>A0A839ENA8_9HYPH</name>
<organism evidence="11 12">
    <name type="scientific">Phyllobacterium myrsinacearum</name>
    <dbReference type="NCBI Taxonomy" id="28101"/>
    <lineage>
        <taxon>Bacteria</taxon>
        <taxon>Pseudomonadati</taxon>
        <taxon>Pseudomonadota</taxon>
        <taxon>Alphaproteobacteria</taxon>
        <taxon>Hyphomicrobiales</taxon>
        <taxon>Phyllobacteriaceae</taxon>
        <taxon>Phyllobacterium</taxon>
    </lineage>
</organism>
<comment type="catalytic activity">
    <reaction evidence="1">
        <text>D-mannonate = 2-dehydro-3-deoxy-D-gluconate + H2O</text>
        <dbReference type="Rhea" id="RHEA:20097"/>
        <dbReference type="ChEBI" id="CHEBI:15377"/>
        <dbReference type="ChEBI" id="CHEBI:17767"/>
        <dbReference type="ChEBI" id="CHEBI:57990"/>
        <dbReference type="EC" id="4.2.1.8"/>
    </reaction>
</comment>
<dbReference type="SUPFAM" id="SSF51658">
    <property type="entry name" value="Xylose isomerase-like"/>
    <property type="match status" value="1"/>
</dbReference>
<dbReference type="GO" id="GO:0008927">
    <property type="term" value="F:mannonate dehydratase activity"/>
    <property type="evidence" value="ECO:0007669"/>
    <property type="project" value="UniProtKB-EC"/>
</dbReference>
<dbReference type="InterPro" id="IPR036237">
    <property type="entry name" value="Xyl_isomerase-like_sf"/>
</dbReference>
<keyword evidence="8" id="KW-0408">Iron</keyword>
<evidence type="ECO:0000256" key="4">
    <source>
        <dbReference type="ARBA" id="ARBA00002713"/>
    </source>
</evidence>
<evidence type="ECO:0000256" key="3">
    <source>
        <dbReference type="ARBA" id="ARBA00001954"/>
    </source>
</evidence>
<dbReference type="Gene3D" id="3.20.20.150">
    <property type="entry name" value="Divalent-metal-dependent TIM barrel enzymes"/>
    <property type="match status" value="1"/>
</dbReference>
<protein>
    <recommendedName>
        <fullName evidence="7">mannonate dehydratase</fullName>
        <ecNumber evidence="7">4.2.1.8</ecNumber>
    </recommendedName>
</protein>
<dbReference type="PANTHER" id="PTHR30387:SF2">
    <property type="entry name" value="MANNONATE DEHYDRATASE"/>
    <property type="match status" value="1"/>
</dbReference>
<dbReference type="Pfam" id="PF03786">
    <property type="entry name" value="UxuA"/>
    <property type="match status" value="1"/>
</dbReference>
<comment type="cofactor">
    <cofactor evidence="3">
        <name>Fe(2+)</name>
        <dbReference type="ChEBI" id="CHEBI:29033"/>
    </cofactor>
</comment>
<dbReference type="GO" id="GO:0030145">
    <property type="term" value="F:manganese ion binding"/>
    <property type="evidence" value="ECO:0007669"/>
    <property type="project" value="TreeGrafter"/>
</dbReference>
<evidence type="ECO:0000313" key="12">
    <source>
        <dbReference type="Proteomes" id="UP000549052"/>
    </source>
</evidence>
<comment type="pathway">
    <text evidence="5">Carbohydrate metabolism; pentose and glucuronate interconversion.</text>
</comment>
<dbReference type="EC" id="4.2.1.8" evidence="7"/>
<gene>
    <name evidence="11" type="ORF">FHW16_003404</name>
</gene>
<sequence length="326" mass="37113">MFLGTQFRARDDDDYRIMAQLGIEHVCADPDGNPHDWTLDILKRHRDRLAGFGLTLDMIQLPLSSHVIEKQYSPDILSAGAERDRQIDSICRLIERTAQAGIPAVKYNLNIIGIPRTELEAGRGGSRNEAFRWDKADHDAPPTIAGVVNEDENWERIDYFLQRVIPVAEANKVRLACHPHDPYTPPGYRGVTRVLGTVEGLKKFVLLRENPYHGLNFCQGTVGEMLDKPADEIFDVIRWFGTRGKLFNVHFRNIRGGKLSFMETFPEEGDMDMWKSLQTYEEVGYQYMIMPDHVPQISGRDPENTAFAFSYGYIAALLQVLGSREN</sequence>
<evidence type="ECO:0000256" key="10">
    <source>
        <dbReference type="ARBA" id="ARBA00023239"/>
    </source>
</evidence>
<dbReference type="UniPathway" id="UPA00246"/>
<dbReference type="EMBL" id="JACGXN010000005">
    <property type="protein sequence ID" value="MBA8879685.1"/>
    <property type="molecule type" value="Genomic_DNA"/>
</dbReference>
<keyword evidence="9" id="KW-0464">Manganese</keyword>
<dbReference type="InterPro" id="IPR004628">
    <property type="entry name" value="Man_deHydtase"/>
</dbReference>
<evidence type="ECO:0000256" key="6">
    <source>
        <dbReference type="ARBA" id="ARBA00007389"/>
    </source>
</evidence>
<keyword evidence="10 11" id="KW-0456">Lyase</keyword>
<evidence type="ECO:0000256" key="8">
    <source>
        <dbReference type="ARBA" id="ARBA00023004"/>
    </source>
</evidence>
<evidence type="ECO:0000256" key="5">
    <source>
        <dbReference type="ARBA" id="ARBA00004892"/>
    </source>
</evidence>
<reference evidence="11 12" key="1">
    <citation type="submission" date="2020-07" db="EMBL/GenBank/DDBJ databases">
        <title>Genomic Encyclopedia of Type Strains, Phase IV (KMG-V): Genome sequencing to study the core and pangenomes of soil and plant-associated prokaryotes.</title>
        <authorList>
            <person name="Whitman W."/>
        </authorList>
    </citation>
    <scope>NUCLEOTIDE SEQUENCE [LARGE SCALE GENOMIC DNA]</scope>
    <source>
        <strain evidence="11 12">AN3</strain>
    </source>
</reference>
<dbReference type="Proteomes" id="UP000549052">
    <property type="component" value="Unassembled WGS sequence"/>
</dbReference>
<comment type="cofactor">
    <cofactor evidence="2">
        <name>Mn(2+)</name>
        <dbReference type="ChEBI" id="CHEBI:29035"/>
    </cofactor>
</comment>
<dbReference type="RefSeq" id="WP_182550334.1">
    <property type="nucleotide sequence ID" value="NZ_JACGXN010000005.1"/>
</dbReference>
<comment type="caution">
    <text evidence="11">The sequence shown here is derived from an EMBL/GenBank/DDBJ whole genome shotgun (WGS) entry which is preliminary data.</text>
</comment>
<evidence type="ECO:0000256" key="2">
    <source>
        <dbReference type="ARBA" id="ARBA00001936"/>
    </source>
</evidence>
<dbReference type="AlphaFoldDB" id="A0A839ENA8"/>
<evidence type="ECO:0000256" key="9">
    <source>
        <dbReference type="ARBA" id="ARBA00023211"/>
    </source>
</evidence>
<evidence type="ECO:0000256" key="7">
    <source>
        <dbReference type="ARBA" id="ARBA00012927"/>
    </source>
</evidence>
<evidence type="ECO:0000256" key="1">
    <source>
        <dbReference type="ARBA" id="ARBA00001794"/>
    </source>
</evidence>
<keyword evidence="12" id="KW-1185">Reference proteome</keyword>
<comment type="similarity">
    <text evidence="6">Belongs to the mannonate dehydratase family.</text>
</comment>
<dbReference type="GO" id="GO:0042840">
    <property type="term" value="P:D-glucuronate catabolic process"/>
    <property type="evidence" value="ECO:0007669"/>
    <property type="project" value="TreeGrafter"/>
</dbReference>
<accession>A0A839ENA8</accession>